<gene>
    <name evidence="5" type="primary">bigR_1</name>
    <name evidence="5" type="ORF">MBHS_00917</name>
</gene>
<dbReference type="Gene3D" id="1.10.10.10">
    <property type="entry name" value="Winged helix-like DNA-binding domain superfamily/Winged helix DNA-binding domain"/>
    <property type="match status" value="1"/>
</dbReference>
<dbReference type="PRINTS" id="PR00778">
    <property type="entry name" value="HTHARSR"/>
</dbReference>
<dbReference type="NCBIfam" id="NF033788">
    <property type="entry name" value="HTH_metalloreg"/>
    <property type="match status" value="1"/>
</dbReference>
<dbReference type="InterPro" id="IPR036390">
    <property type="entry name" value="WH_DNA-bd_sf"/>
</dbReference>
<dbReference type="InterPro" id="IPR011991">
    <property type="entry name" value="ArsR-like_HTH"/>
</dbReference>
<keyword evidence="1" id="KW-0805">Transcription regulation</keyword>
<dbReference type="Pfam" id="PF01022">
    <property type="entry name" value="HTH_5"/>
    <property type="match status" value="1"/>
</dbReference>
<dbReference type="EMBL" id="FMSV02000152">
    <property type="protein sequence ID" value="SEH05064.1"/>
    <property type="molecule type" value="Genomic_DNA"/>
</dbReference>
<dbReference type="RefSeq" id="WP_103919049.1">
    <property type="nucleotide sequence ID" value="NZ_FMSV02000152.1"/>
</dbReference>
<evidence type="ECO:0000313" key="5">
    <source>
        <dbReference type="EMBL" id="SEH05064.1"/>
    </source>
</evidence>
<evidence type="ECO:0000256" key="1">
    <source>
        <dbReference type="ARBA" id="ARBA00023015"/>
    </source>
</evidence>
<dbReference type="SUPFAM" id="SSF46785">
    <property type="entry name" value="Winged helix' DNA-binding domain"/>
    <property type="match status" value="1"/>
</dbReference>
<evidence type="ECO:0000313" key="6">
    <source>
        <dbReference type="Proteomes" id="UP000236724"/>
    </source>
</evidence>
<accession>A0A1H6F7M6</accession>
<organism evidence="5 6">
    <name type="scientific">Candidatus Venteria ishoeyi</name>
    <dbReference type="NCBI Taxonomy" id="1899563"/>
    <lineage>
        <taxon>Bacteria</taxon>
        <taxon>Pseudomonadati</taxon>
        <taxon>Pseudomonadota</taxon>
        <taxon>Gammaproteobacteria</taxon>
        <taxon>Thiotrichales</taxon>
        <taxon>Thiotrichaceae</taxon>
        <taxon>Venteria</taxon>
    </lineage>
</organism>
<protein>
    <submittedName>
        <fullName evidence="5">Biofilm growth-associated repressor</fullName>
    </submittedName>
</protein>
<evidence type="ECO:0000259" key="4">
    <source>
        <dbReference type="PROSITE" id="PS50987"/>
    </source>
</evidence>
<proteinExistence type="predicted"/>
<dbReference type="OrthoDB" id="9796124at2"/>
<dbReference type="InterPro" id="IPR051081">
    <property type="entry name" value="HTH_MetalResp_TranReg"/>
</dbReference>
<evidence type="ECO:0000256" key="2">
    <source>
        <dbReference type="ARBA" id="ARBA00023125"/>
    </source>
</evidence>
<keyword evidence="2" id="KW-0238">DNA-binding</keyword>
<keyword evidence="3" id="KW-0804">Transcription</keyword>
<name>A0A1H6F7M6_9GAMM</name>
<dbReference type="Proteomes" id="UP000236724">
    <property type="component" value="Unassembled WGS sequence"/>
</dbReference>
<dbReference type="InterPro" id="IPR036388">
    <property type="entry name" value="WH-like_DNA-bd_sf"/>
</dbReference>
<evidence type="ECO:0000256" key="3">
    <source>
        <dbReference type="ARBA" id="ARBA00023163"/>
    </source>
</evidence>
<dbReference type="GO" id="GO:0003700">
    <property type="term" value="F:DNA-binding transcription factor activity"/>
    <property type="evidence" value="ECO:0007669"/>
    <property type="project" value="InterPro"/>
</dbReference>
<dbReference type="AlphaFoldDB" id="A0A1H6F7M6"/>
<feature type="domain" description="HTH arsR-type" evidence="4">
    <location>
        <begin position="14"/>
        <end position="108"/>
    </location>
</feature>
<keyword evidence="6" id="KW-1185">Reference proteome</keyword>
<dbReference type="GO" id="GO:0003677">
    <property type="term" value="F:DNA binding"/>
    <property type="evidence" value="ECO:0007669"/>
    <property type="project" value="UniProtKB-KW"/>
</dbReference>
<sequence>MSSSEILPHWNLPKEDQEFDSISCSIRILSNPQRLKILCKLGDGEADVQNITTYLGSKQSNISQQLNRMKDQGLLTSRKEANRVYYRINDLRTLRIISMVREVFCHSS</sequence>
<reference evidence="5 6" key="1">
    <citation type="submission" date="2016-10" db="EMBL/GenBank/DDBJ databases">
        <authorList>
            <person name="de Groot N.N."/>
        </authorList>
    </citation>
    <scope>NUCLEOTIDE SEQUENCE [LARGE SCALE GENOMIC DNA]</scope>
    <source>
        <strain evidence="5">MBHS1</strain>
    </source>
</reference>
<dbReference type="CDD" id="cd00090">
    <property type="entry name" value="HTH_ARSR"/>
    <property type="match status" value="1"/>
</dbReference>
<dbReference type="PANTHER" id="PTHR33154">
    <property type="entry name" value="TRANSCRIPTIONAL REGULATOR, ARSR FAMILY"/>
    <property type="match status" value="1"/>
</dbReference>
<dbReference type="SMART" id="SM00418">
    <property type="entry name" value="HTH_ARSR"/>
    <property type="match status" value="1"/>
</dbReference>
<dbReference type="PROSITE" id="PS50987">
    <property type="entry name" value="HTH_ARSR_2"/>
    <property type="match status" value="1"/>
</dbReference>
<dbReference type="InterPro" id="IPR001845">
    <property type="entry name" value="HTH_ArsR_DNA-bd_dom"/>
</dbReference>
<dbReference type="PANTHER" id="PTHR33154:SF28">
    <property type="entry name" value="HTH-TYPE TRANSCRIPTIONAL REGULATOR YGAV-RELATED"/>
    <property type="match status" value="1"/>
</dbReference>